<evidence type="ECO:0000313" key="2">
    <source>
        <dbReference type="EMBL" id="HHS48601.1"/>
    </source>
</evidence>
<feature type="non-terminal residue" evidence="2">
    <location>
        <position position="52"/>
    </location>
</feature>
<dbReference type="InterPro" id="IPR023228">
    <property type="entry name" value="SAM_OH_AdoTrfase_N_sf"/>
</dbReference>
<feature type="domain" description="S-adenosyl-l-methionine hydroxide adenosyltransferase N-terminal" evidence="1">
    <location>
        <begin position="4"/>
        <end position="52"/>
    </location>
</feature>
<accession>A0A7C6A6F8</accession>
<reference evidence="2" key="1">
    <citation type="journal article" date="2020" name="mSystems">
        <title>Genome- and Community-Level Interaction Insights into Carbon Utilization and Element Cycling Functions of Hydrothermarchaeota in Hydrothermal Sediment.</title>
        <authorList>
            <person name="Zhou Z."/>
            <person name="Liu Y."/>
            <person name="Xu W."/>
            <person name="Pan J."/>
            <person name="Luo Z.H."/>
            <person name="Li M."/>
        </authorList>
    </citation>
    <scope>NUCLEOTIDE SEQUENCE [LARGE SCALE GENOMIC DNA]</scope>
    <source>
        <strain evidence="2">SpSt-1135</strain>
    </source>
</reference>
<dbReference type="EMBL" id="DRZX01000090">
    <property type="protein sequence ID" value="HHS48601.1"/>
    <property type="molecule type" value="Genomic_DNA"/>
</dbReference>
<dbReference type="InterPro" id="IPR002747">
    <property type="entry name" value="SAM_OH_AdoTrfase"/>
</dbReference>
<comment type="caution">
    <text evidence="2">The sequence shown here is derived from an EMBL/GenBank/DDBJ whole genome shotgun (WGS) entry which is preliminary data.</text>
</comment>
<dbReference type="PANTHER" id="PTHR35092:SF1">
    <property type="entry name" value="CHLORINASE MJ1651"/>
    <property type="match status" value="1"/>
</dbReference>
<dbReference type="PANTHER" id="PTHR35092">
    <property type="entry name" value="CHLORINASE MJ1651"/>
    <property type="match status" value="1"/>
</dbReference>
<dbReference type="AlphaFoldDB" id="A0A7C6A6F8"/>
<dbReference type="Gene3D" id="3.40.50.10790">
    <property type="entry name" value="S-adenosyl-l-methionine hydroxide adenosyltransferase, N-terminal"/>
    <property type="match status" value="1"/>
</dbReference>
<name>A0A7C6A6F8_DESAE</name>
<protein>
    <recommendedName>
        <fullName evidence="1">S-adenosyl-l-methionine hydroxide adenosyltransferase N-terminal domain-containing protein</fullName>
    </recommendedName>
</protein>
<evidence type="ECO:0000259" key="1">
    <source>
        <dbReference type="Pfam" id="PF01887"/>
    </source>
</evidence>
<proteinExistence type="predicted"/>
<dbReference type="InterPro" id="IPR046469">
    <property type="entry name" value="SAM_HAT_N"/>
</dbReference>
<dbReference type="Pfam" id="PF01887">
    <property type="entry name" value="SAM_HAT_N"/>
    <property type="match status" value="1"/>
</dbReference>
<sequence>MQTVVFLSDFGYLDPYVGIVKGVIKSNCNAEIIDLSHNIYSFSLKSAQFILK</sequence>
<gene>
    <name evidence="2" type="ORF">ENM99_01895</name>
</gene>
<dbReference type="SUPFAM" id="SSF102522">
    <property type="entry name" value="Bacterial fluorinating enzyme, N-terminal domain"/>
    <property type="match status" value="1"/>
</dbReference>
<dbReference type="Proteomes" id="UP000886400">
    <property type="component" value="Unassembled WGS sequence"/>
</dbReference>
<organism evidence="2">
    <name type="scientific">Desulfurella acetivorans</name>
    <dbReference type="NCBI Taxonomy" id="33002"/>
    <lineage>
        <taxon>Bacteria</taxon>
        <taxon>Pseudomonadati</taxon>
        <taxon>Campylobacterota</taxon>
        <taxon>Desulfurellia</taxon>
        <taxon>Desulfurellales</taxon>
        <taxon>Desulfurellaceae</taxon>
        <taxon>Desulfurella</taxon>
    </lineage>
</organism>